<dbReference type="InterPro" id="IPR003682">
    <property type="entry name" value="rRNA_ssu_MeTfrase_G"/>
</dbReference>
<dbReference type="RefSeq" id="WP_014221608.1">
    <property type="nucleotide sequence ID" value="NC_016609.1"/>
</dbReference>
<dbReference type="EC" id="2.1.1.-" evidence="6"/>
<sequence>MEKAQQKLELITKYFGDFSPVQLQQFAALDELYNDWNSKINVISRKDMESLYEKHVLHSLAIATAFEFRPGSTIVDLGTGGGFPGIPLAIFFPEVKFLLVDSIGKKLKVVDAVAEALELKNVTTRHTRIEEIKDKKFDFVVSRAVAPLKDLWQWSKPLLKKAQPNSENQKPGLICLKGGDLSQEISESGCRPRLMEVFEIFGEEYFKEKYMLYVSV</sequence>
<keyword evidence="4 6" id="KW-0808">Transferase</keyword>
<keyword evidence="1 6" id="KW-0963">Cytoplasm</keyword>
<feature type="binding site" evidence="6">
    <location>
        <position position="83"/>
    </location>
    <ligand>
        <name>S-adenosyl-L-methionine</name>
        <dbReference type="ChEBI" id="CHEBI:59789"/>
    </ligand>
</feature>
<dbReference type="Gene3D" id="3.40.50.150">
    <property type="entry name" value="Vaccinia Virus protein VP39"/>
    <property type="match status" value="1"/>
</dbReference>
<feature type="binding site" evidence="6">
    <location>
        <position position="143"/>
    </location>
    <ligand>
        <name>S-adenosyl-L-methionine</name>
        <dbReference type="ChEBI" id="CHEBI:59789"/>
    </ligand>
</feature>
<dbReference type="STRING" id="700598.Niako_5462"/>
<dbReference type="GO" id="GO:0070043">
    <property type="term" value="F:rRNA (guanine-N7-)-methyltransferase activity"/>
    <property type="evidence" value="ECO:0007669"/>
    <property type="project" value="UniProtKB-UniRule"/>
</dbReference>
<organism evidence="7 8">
    <name type="scientific">Niastella koreensis (strain DSM 17620 / KACC 11465 / NBRC 106392 / GR20-10)</name>
    <dbReference type="NCBI Taxonomy" id="700598"/>
    <lineage>
        <taxon>Bacteria</taxon>
        <taxon>Pseudomonadati</taxon>
        <taxon>Bacteroidota</taxon>
        <taxon>Chitinophagia</taxon>
        <taxon>Chitinophagales</taxon>
        <taxon>Chitinophagaceae</taxon>
        <taxon>Niastella</taxon>
    </lineage>
</organism>
<keyword evidence="5 6" id="KW-0949">S-adenosyl-L-methionine</keyword>
<evidence type="ECO:0000256" key="2">
    <source>
        <dbReference type="ARBA" id="ARBA00022552"/>
    </source>
</evidence>
<evidence type="ECO:0000256" key="1">
    <source>
        <dbReference type="ARBA" id="ARBA00022490"/>
    </source>
</evidence>
<dbReference type="GO" id="GO:0005829">
    <property type="term" value="C:cytosol"/>
    <property type="evidence" value="ECO:0007669"/>
    <property type="project" value="TreeGrafter"/>
</dbReference>
<evidence type="ECO:0000313" key="8">
    <source>
        <dbReference type="Proteomes" id="UP000005438"/>
    </source>
</evidence>
<dbReference type="PANTHER" id="PTHR31760:SF0">
    <property type="entry name" value="S-ADENOSYL-L-METHIONINE-DEPENDENT METHYLTRANSFERASES SUPERFAMILY PROTEIN"/>
    <property type="match status" value="1"/>
</dbReference>
<proteinExistence type="inferred from homology"/>
<dbReference type="HAMAP" id="MF_00074">
    <property type="entry name" value="16SrRNA_methyltr_G"/>
    <property type="match status" value="1"/>
</dbReference>
<dbReference type="KEGG" id="nko:Niako_5462"/>
<evidence type="ECO:0000256" key="3">
    <source>
        <dbReference type="ARBA" id="ARBA00022603"/>
    </source>
</evidence>
<dbReference type="PATRIC" id="fig|700598.3.peg.5588"/>
<dbReference type="PANTHER" id="PTHR31760">
    <property type="entry name" value="S-ADENOSYL-L-METHIONINE-DEPENDENT METHYLTRANSFERASES SUPERFAMILY PROTEIN"/>
    <property type="match status" value="1"/>
</dbReference>
<dbReference type="eggNOG" id="COG0357">
    <property type="taxonomic scope" value="Bacteria"/>
</dbReference>
<dbReference type="NCBIfam" id="TIGR00138">
    <property type="entry name" value="rsmG_gidB"/>
    <property type="match status" value="1"/>
</dbReference>
<dbReference type="EMBL" id="CP003178">
    <property type="protein sequence ID" value="AEW01697.1"/>
    <property type="molecule type" value="Genomic_DNA"/>
</dbReference>
<dbReference type="Proteomes" id="UP000005438">
    <property type="component" value="Chromosome"/>
</dbReference>
<keyword evidence="2 6" id="KW-0698">rRNA processing</keyword>
<feature type="binding site" evidence="6">
    <location>
        <begin position="129"/>
        <end position="130"/>
    </location>
    <ligand>
        <name>S-adenosyl-L-methionine</name>
        <dbReference type="ChEBI" id="CHEBI:59789"/>
    </ligand>
</feature>
<comment type="similarity">
    <text evidence="6">Belongs to the methyltransferase superfamily. RNA methyltransferase RsmG family.</text>
</comment>
<dbReference type="OrthoDB" id="9808773at2"/>
<evidence type="ECO:0000256" key="6">
    <source>
        <dbReference type="HAMAP-Rule" id="MF_00074"/>
    </source>
</evidence>
<dbReference type="SUPFAM" id="SSF53335">
    <property type="entry name" value="S-adenosyl-L-methionine-dependent methyltransferases"/>
    <property type="match status" value="1"/>
</dbReference>
<name>G8TH87_NIAKG</name>
<accession>G8TH87</accession>
<comment type="caution">
    <text evidence="6">Lacks conserved residue(s) required for the propagation of feature annotation.</text>
</comment>
<comment type="subcellular location">
    <subcellularLocation>
        <location evidence="6">Cytoplasm</location>
    </subcellularLocation>
</comment>
<keyword evidence="3 6" id="KW-0489">Methyltransferase</keyword>
<dbReference type="CDD" id="cd02440">
    <property type="entry name" value="AdoMet_MTases"/>
    <property type="match status" value="1"/>
</dbReference>
<dbReference type="HOGENOM" id="CLU_065341_2_2_10"/>
<gene>
    <name evidence="6" type="primary">rsmG</name>
    <name evidence="7" type="ordered locus">Niako_5462</name>
</gene>
<reference evidence="7 8" key="1">
    <citation type="submission" date="2011-12" db="EMBL/GenBank/DDBJ databases">
        <title>The complete genome of Niastella koreensis GR20-10.</title>
        <authorList>
            <consortium name="US DOE Joint Genome Institute (JGI-PGF)"/>
            <person name="Lucas S."/>
            <person name="Han J."/>
            <person name="Lapidus A."/>
            <person name="Bruce D."/>
            <person name="Goodwin L."/>
            <person name="Pitluck S."/>
            <person name="Peters L."/>
            <person name="Kyrpides N."/>
            <person name="Mavromatis K."/>
            <person name="Ivanova N."/>
            <person name="Mikhailova N."/>
            <person name="Davenport K."/>
            <person name="Saunders E."/>
            <person name="Detter J.C."/>
            <person name="Tapia R."/>
            <person name="Han C."/>
            <person name="Land M."/>
            <person name="Hauser L."/>
            <person name="Markowitz V."/>
            <person name="Cheng J.-F."/>
            <person name="Hugenholtz P."/>
            <person name="Woyke T."/>
            <person name="Wu D."/>
            <person name="Tindall B."/>
            <person name="Pomrenke H."/>
            <person name="Brambilla E."/>
            <person name="Klenk H.-P."/>
            <person name="Eisen J.A."/>
        </authorList>
    </citation>
    <scope>NUCLEOTIDE SEQUENCE [LARGE SCALE GENOMIC DNA]</scope>
    <source>
        <strain evidence="8">DSM 17620 / KACC 11465 / NBRC 106392 / GR20-10</strain>
    </source>
</reference>
<dbReference type="InterPro" id="IPR029063">
    <property type="entry name" value="SAM-dependent_MTases_sf"/>
</dbReference>
<comment type="function">
    <text evidence="6">Specifically methylates the N7 position of a guanine in 16S rRNA.</text>
</comment>
<dbReference type="Pfam" id="PF02527">
    <property type="entry name" value="GidB"/>
    <property type="match status" value="1"/>
</dbReference>
<dbReference type="AlphaFoldDB" id="G8TH87"/>
<evidence type="ECO:0000256" key="4">
    <source>
        <dbReference type="ARBA" id="ARBA00022679"/>
    </source>
</evidence>
<dbReference type="PIRSF" id="PIRSF003078">
    <property type="entry name" value="GidB"/>
    <property type="match status" value="1"/>
</dbReference>
<feature type="binding site" evidence="6">
    <location>
        <position position="78"/>
    </location>
    <ligand>
        <name>S-adenosyl-L-methionine</name>
        <dbReference type="ChEBI" id="CHEBI:59789"/>
    </ligand>
</feature>
<protein>
    <recommendedName>
        <fullName evidence="6">Ribosomal RNA small subunit methyltransferase G</fullName>
        <ecNumber evidence="6">2.1.1.-</ecNumber>
    </recommendedName>
    <alternativeName>
        <fullName evidence="6">16S rRNA 7-methylguanosine methyltransferase</fullName>
        <shortName evidence="6">16S rRNA m7G methyltransferase</shortName>
    </alternativeName>
</protein>
<evidence type="ECO:0000256" key="5">
    <source>
        <dbReference type="ARBA" id="ARBA00022691"/>
    </source>
</evidence>
<evidence type="ECO:0000313" key="7">
    <source>
        <dbReference type="EMBL" id="AEW01697.1"/>
    </source>
</evidence>